<evidence type="ECO:0000256" key="7">
    <source>
        <dbReference type="ARBA" id="ARBA00022989"/>
    </source>
</evidence>
<evidence type="ECO:0000256" key="4">
    <source>
        <dbReference type="ARBA" id="ARBA00022741"/>
    </source>
</evidence>
<feature type="transmembrane region" description="Helical" evidence="9">
    <location>
        <begin position="646"/>
        <end position="668"/>
    </location>
</feature>
<dbReference type="NCBIfam" id="TIGR01494">
    <property type="entry name" value="ATPase_P-type"/>
    <property type="match status" value="2"/>
</dbReference>
<protein>
    <submittedName>
        <fullName evidence="11">Cation-translocating P-type ATPase</fullName>
    </submittedName>
</protein>
<feature type="transmembrane region" description="Helical" evidence="9">
    <location>
        <begin position="62"/>
        <end position="83"/>
    </location>
</feature>
<feature type="transmembrane region" description="Helical" evidence="9">
    <location>
        <begin position="212"/>
        <end position="233"/>
    </location>
</feature>
<evidence type="ECO:0000256" key="3">
    <source>
        <dbReference type="ARBA" id="ARBA00022692"/>
    </source>
</evidence>
<dbReference type="InterPro" id="IPR006068">
    <property type="entry name" value="ATPase_P-typ_cation-transptr_C"/>
</dbReference>
<feature type="transmembrane region" description="Helical" evidence="9">
    <location>
        <begin position="245"/>
        <end position="272"/>
    </location>
</feature>
<keyword evidence="7 9" id="KW-1133">Transmembrane helix</keyword>
<keyword evidence="8 9" id="KW-0472">Membrane</keyword>
<dbReference type="InterPro" id="IPR023214">
    <property type="entry name" value="HAD_sf"/>
</dbReference>
<dbReference type="GO" id="GO:0005524">
    <property type="term" value="F:ATP binding"/>
    <property type="evidence" value="ECO:0007669"/>
    <property type="project" value="UniProtKB-KW"/>
</dbReference>
<evidence type="ECO:0000256" key="8">
    <source>
        <dbReference type="ARBA" id="ARBA00023136"/>
    </source>
</evidence>
<dbReference type="InterPro" id="IPR044492">
    <property type="entry name" value="P_typ_ATPase_HD_dom"/>
</dbReference>
<dbReference type="FunFam" id="3.40.50.1000:FF:000028">
    <property type="entry name" value="Calcium-transporting P-type ATPase, putative"/>
    <property type="match status" value="1"/>
</dbReference>
<dbReference type="InterPro" id="IPR023299">
    <property type="entry name" value="ATPase_P-typ_cyto_dom_N"/>
</dbReference>
<dbReference type="PRINTS" id="PR00120">
    <property type="entry name" value="HATPASE"/>
</dbReference>
<dbReference type="Pfam" id="PF13246">
    <property type="entry name" value="Cation_ATPase"/>
    <property type="match status" value="1"/>
</dbReference>
<dbReference type="GO" id="GO:0016020">
    <property type="term" value="C:membrane"/>
    <property type="evidence" value="ECO:0007669"/>
    <property type="project" value="UniProtKB-SubCell"/>
</dbReference>
<evidence type="ECO:0000256" key="2">
    <source>
        <dbReference type="ARBA" id="ARBA00005675"/>
    </source>
</evidence>
<dbReference type="Pfam" id="PF00689">
    <property type="entry name" value="Cation_ATPase_C"/>
    <property type="match status" value="1"/>
</dbReference>
<evidence type="ECO:0000313" key="11">
    <source>
        <dbReference type="EMBL" id="HEX61582.1"/>
    </source>
</evidence>
<keyword evidence="4" id="KW-0547">Nucleotide-binding</keyword>
<dbReference type="Gene3D" id="3.40.50.1000">
    <property type="entry name" value="HAD superfamily/HAD-like"/>
    <property type="match status" value="1"/>
</dbReference>
<comment type="similarity">
    <text evidence="2">Belongs to the cation transport ATPase (P-type) (TC 3.A.3) family. Type IIA subfamily.</text>
</comment>
<dbReference type="InterPro" id="IPR018303">
    <property type="entry name" value="ATPase_P-typ_P_site"/>
</dbReference>
<dbReference type="InterPro" id="IPR001757">
    <property type="entry name" value="P_typ_ATPase"/>
</dbReference>
<comment type="caution">
    <text evidence="11">The sequence shown here is derived from an EMBL/GenBank/DDBJ whole genome shotgun (WGS) entry which is preliminary data.</text>
</comment>
<dbReference type="InterPro" id="IPR004014">
    <property type="entry name" value="ATPase_P-typ_cation-transptr_N"/>
</dbReference>
<feature type="transmembrane region" description="Helical" evidence="9">
    <location>
        <begin position="748"/>
        <end position="765"/>
    </location>
</feature>
<dbReference type="SUPFAM" id="SSF81653">
    <property type="entry name" value="Calcium ATPase, transduction domain A"/>
    <property type="match status" value="1"/>
</dbReference>
<dbReference type="AlphaFoldDB" id="A0A831Z258"/>
<keyword evidence="5" id="KW-0067">ATP-binding</keyword>
<evidence type="ECO:0000256" key="9">
    <source>
        <dbReference type="SAM" id="Phobius"/>
    </source>
</evidence>
<sequence>MIVGLTSEEARKRLVQFGPNVLVGGARVRPLKIFLFQFRGFLVAILILAAVFSLFVGESLDAIVILAIVVLNAVFGFIQEYRAENAIAALRRMVVNRVRVIRDGQETEINAEELVPGDVFLLGVGQKIPADANLLEAVNLTINEASITGESAPVTKRSQGKDDEGLVFMGTVVNSGRGLGEVRQTGMRTKFGRIASLISEVKEEATPLQKDLTRLGGTIIGIGIFAALAIFVIGELRGNPLVETLLAAISLAVAIVPEGLPAIVTITLGLGVQRMARKNVIIRRLSSIETFGSTDVICTDKTGTLTKNEMIVKKVFLDGKVYEEAALRPEKNNKFAQILRTGVLANTASLVEEAGGFKVLGDSTEGALLLLAKEHGVDYRKEREKGKLFREFSFDQRLKRMTVVWDTPGVGYEIFTKSAPEILLEISTLSAKEKKEIKDEIDTLASQGFRLLGFGYRRVGTEEPSHSITREEAERDLEYLGFVAIYDPPREGVKEAIKLAHQAGIGVRMITGDSPFTARAIGQEVGLFATEDQVIEGPAIEQLTDKELREVVDRIKIFARVSPEHKIRIVKAYKELGKVVAVTGDGVNDAPALKQADVGMAMGITGTDVAKESADAVLADDNFVSVVAAIEQGRLIYCNILKSIRYLLGCNFGELLTVLGAVALGFPVPLTPIQILWMNLVTDGLPALALSEDPGDHNVMDEPPRKKGVPVLDLLGKRWLIAVGLGLGAAALVTFILLDFVSLAEARTATFTVFVVGEMVAALAVRKGERLFSNPLLWVSILLSLGLQALILTVPSLQRIFDTVPFW</sequence>
<dbReference type="Pfam" id="PF00690">
    <property type="entry name" value="Cation_ATPase_N"/>
    <property type="match status" value="1"/>
</dbReference>
<feature type="domain" description="Cation-transporting P-type ATPase N-terminal" evidence="10">
    <location>
        <begin position="4"/>
        <end position="58"/>
    </location>
</feature>
<gene>
    <name evidence="11" type="ORF">ENR01_00260</name>
</gene>
<dbReference type="GO" id="GO:0016887">
    <property type="term" value="F:ATP hydrolysis activity"/>
    <property type="evidence" value="ECO:0007669"/>
    <property type="project" value="InterPro"/>
</dbReference>
<accession>A0A831Z258</accession>
<dbReference type="SFLD" id="SFLDG00002">
    <property type="entry name" value="C1.7:_P-type_atpase_like"/>
    <property type="match status" value="1"/>
</dbReference>
<dbReference type="Gene3D" id="3.40.1110.10">
    <property type="entry name" value="Calcium-transporting ATPase, cytoplasmic domain N"/>
    <property type="match status" value="1"/>
</dbReference>
<dbReference type="SUPFAM" id="SSF81660">
    <property type="entry name" value="Metal cation-transporting ATPase, ATP-binding domain N"/>
    <property type="match status" value="1"/>
</dbReference>
<dbReference type="EMBL" id="DSPJ01000007">
    <property type="protein sequence ID" value="HEX61582.1"/>
    <property type="molecule type" value="Genomic_DNA"/>
</dbReference>
<evidence type="ECO:0000256" key="6">
    <source>
        <dbReference type="ARBA" id="ARBA00022967"/>
    </source>
</evidence>
<dbReference type="Gene3D" id="2.70.150.10">
    <property type="entry name" value="Calcium-transporting ATPase, cytoplasmic transduction domain A"/>
    <property type="match status" value="1"/>
</dbReference>
<dbReference type="Gene3D" id="1.20.1110.10">
    <property type="entry name" value="Calcium-transporting ATPase, transmembrane domain"/>
    <property type="match status" value="1"/>
</dbReference>
<evidence type="ECO:0000259" key="10">
    <source>
        <dbReference type="SMART" id="SM00831"/>
    </source>
</evidence>
<dbReference type="PROSITE" id="PS00154">
    <property type="entry name" value="ATPASE_E1_E2"/>
    <property type="match status" value="1"/>
</dbReference>
<dbReference type="SFLD" id="SFLDS00003">
    <property type="entry name" value="Haloacid_Dehalogenase"/>
    <property type="match status" value="1"/>
</dbReference>
<organism evidence="11">
    <name type="scientific">candidate division WWE3 bacterium</name>
    <dbReference type="NCBI Taxonomy" id="2053526"/>
    <lineage>
        <taxon>Bacteria</taxon>
        <taxon>Katanobacteria</taxon>
    </lineage>
</organism>
<dbReference type="InterPro" id="IPR008250">
    <property type="entry name" value="ATPase_P-typ_transduc_dom_A_sf"/>
</dbReference>
<feature type="transmembrane region" description="Helical" evidence="9">
    <location>
        <begin position="36"/>
        <end position="56"/>
    </location>
</feature>
<dbReference type="InterPro" id="IPR023298">
    <property type="entry name" value="ATPase_P-typ_TM_dom_sf"/>
</dbReference>
<keyword evidence="3 9" id="KW-0812">Transmembrane</keyword>
<proteinExistence type="inferred from homology"/>
<name>A0A831Z258_UNCKA</name>
<comment type="subcellular location">
    <subcellularLocation>
        <location evidence="1">Membrane</location>
        <topology evidence="1">Multi-pass membrane protein</topology>
    </subcellularLocation>
</comment>
<dbReference type="SUPFAM" id="SSF56784">
    <property type="entry name" value="HAD-like"/>
    <property type="match status" value="1"/>
</dbReference>
<feature type="transmembrane region" description="Helical" evidence="9">
    <location>
        <begin position="777"/>
        <end position="797"/>
    </location>
</feature>
<evidence type="ECO:0000256" key="5">
    <source>
        <dbReference type="ARBA" id="ARBA00022840"/>
    </source>
</evidence>
<evidence type="ECO:0000256" key="1">
    <source>
        <dbReference type="ARBA" id="ARBA00004141"/>
    </source>
</evidence>
<reference evidence="11" key="1">
    <citation type="journal article" date="2020" name="mSystems">
        <title>Genome- and Community-Level Interaction Insights into Carbon Utilization and Element Cycling Functions of Hydrothermarchaeota in Hydrothermal Sediment.</title>
        <authorList>
            <person name="Zhou Z."/>
            <person name="Liu Y."/>
            <person name="Xu W."/>
            <person name="Pan J."/>
            <person name="Luo Z.H."/>
            <person name="Li M."/>
        </authorList>
    </citation>
    <scope>NUCLEOTIDE SEQUENCE [LARGE SCALE GENOMIC DNA]</scope>
    <source>
        <strain evidence="11">SpSt-361</strain>
    </source>
</reference>
<dbReference type="PANTHER" id="PTHR42861">
    <property type="entry name" value="CALCIUM-TRANSPORTING ATPASE"/>
    <property type="match status" value="1"/>
</dbReference>
<dbReference type="Pfam" id="PF00122">
    <property type="entry name" value="E1-E2_ATPase"/>
    <property type="match status" value="1"/>
</dbReference>
<dbReference type="SFLD" id="SFLDF00027">
    <property type="entry name" value="p-type_atpase"/>
    <property type="match status" value="1"/>
</dbReference>
<keyword evidence="6" id="KW-1278">Translocase</keyword>
<dbReference type="SUPFAM" id="SSF81665">
    <property type="entry name" value="Calcium ATPase, transmembrane domain M"/>
    <property type="match status" value="1"/>
</dbReference>
<dbReference type="InterPro" id="IPR036412">
    <property type="entry name" value="HAD-like_sf"/>
</dbReference>
<feature type="transmembrane region" description="Helical" evidence="9">
    <location>
        <begin position="719"/>
        <end position="741"/>
    </location>
</feature>
<dbReference type="SMART" id="SM00831">
    <property type="entry name" value="Cation_ATPase_N"/>
    <property type="match status" value="1"/>
</dbReference>
<dbReference type="InterPro" id="IPR059000">
    <property type="entry name" value="ATPase_P-type_domA"/>
</dbReference>
<dbReference type="PRINTS" id="PR00119">
    <property type="entry name" value="CATATPASE"/>
</dbReference>